<keyword evidence="1" id="KW-0378">Hydrolase</keyword>
<dbReference type="RefSeq" id="WP_321545673.1">
    <property type="nucleotide sequence ID" value="NZ_JAXIVS010000003.1"/>
</dbReference>
<dbReference type="SUPFAM" id="SSF53649">
    <property type="entry name" value="Alkaline phosphatase-like"/>
    <property type="match status" value="1"/>
</dbReference>
<dbReference type="Pfam" id="PF04185">
    <property type="entry name" value="Phosphoesterase"/>
    <property type="match status" value="1"/>
</dbReference>
<evidence type="ECO:0000313" key="2">
    <source>
        <dbReference type="EMBL" id="MDY7226953.1"/>
    </source>
</evidence>
<dbReference type="EMBL" id="JAXIVS010000003">
    <property type="protein sequence ID" value="MDY7226953.1"/>
    <property type="molecule type" value="Genomic_DNA"/>
</dbReference>
<name>A0ABU5H0H4_9BACT</name>
<dbReference type="PANTHER" id="PTHR31956:SF1">
    <property type="entry name" value="NON-SPECIFIC PHOSPHOLIPASE C1"/>
    <property type="match status" value="1"/>
</dbReference>
<proteinExistence type="predicted"/>
<evidence type="ECO:0000256" key="1">
    <source>
        <dbReference type="ARBA" id="ARBA00022801"/>
    </source>
</evidence>
<dbReference type="Gene3D" id="3.40.720.10">
    <property type="entry name" value="Alkaline Phosphatase, subunit A"/>
    <property type="match status" value="2"/>
</dbReference>
<keyword evidence="3" id="KW-1185">Reference proteome</keyword>
<dbReference type="InterPro" id="IPR017850">
    <property type="entry name" value="Alkaline_phosphatase_core_sf"/>
</dbReference>
<accession>A0ABU5H0H4</accession>
<evidence type="ECO:0000313" key="3">
    <source>
        <dbReference type="Proteomes" id="UP001291309"/>
    </source>
</evidence>
<dbReference type="CDD" id="cd16013">
    <property type="entry name" value="AcpA"/>
    <property type="match status" value="1"/>
</dbReference>
<dbReference type="InterPro" id="IPR007312">
    <property type="entry name" value="Phosphoesterase"/>
</dbReference>
<reference evidence="2 3" key="1">
    <citation type="submission" date="2023-12" db="EMBL/GenBank/DDBJ databases">
        <title>the genome sequence of Hyalangium sp. s54d21.</title>
        <authorList>
            <person name="Zhang X."/>
        </authorList>
    </citation>
    <scope>NUCLEOTIDE SEQUENCE [LARGE SCALE GENOMIC DNA]</scope>
    <source>
        <strain evidence="3">s54d21</strain>
    </source>
</reference>
<dbReference type="Proteomes" id="UP001291309">
    <property type="component" value="Unassembled WGS sequence"/>
</dbReference>
<dbReference type="PANTHER" id="PTHR31956">
    <property type="entry name" value="NON-SPECIFIC PHOSPHOLIPASE C4-RELATED"/>
    <property type="match status" value="1"/>
</dbReference>
<sequence length="435" mass="48033">MAGLYGVDHIVVLMMENRSFDHMLGYLKNTGLPGVDGVDGNRAIVFENKPYKQEHLSSPVFKPDPHHGHEEVKRQMAGGAMTGFVGSFAPRARAKGKDPGLIMGYHDERELPVYDYLARRFTVCDRWFSSMPGPTWPNRHFALCGHSEGHTDNGHFIQEAKTIFDHLSDANVPWRYYSHDIAFLRTVSKYTAHTSRIDKVQSFYTRAAQGTLDAVSFIDPNFTLQESIFGIGYANDDHPPVDVRRGQDLVSRIYNVLLLARNNRWKRTLFIVTYDEHGGFYDHVPPPAAVSPNGDPSFSTYGIRVPALVISPWAEAGAVSHTVFDHTSILKTILKRFCQKSDGALPDMGARVAAANDLEPLLSRPQPRDDAKPAPVANIDTVSVLPLSFHGVAGPLGVAGHEAAAAVALEPTDFQLEMLKLRDEALAQGVPEGKL</sequence>
<comment type="caution">
    <text evidence="2">The sequence shown here is derived from an EMBL/GenBank/DDBJ whole genome shotgun (WGS) entry which is preliminary data.</text>
</comment>
<protein>
    <submittedName>
        <fullName evidence="2">Alkaline phosphatase family protein</fullName>
    </submittedName>
</protein>
<organism evidence="2 3">
    <name type="scientific">Hyalangium rubrum</name>
    <dbReference type="NCBI Taxonomy" id="3103134"/>
    <lineage>
        <taxon>Bacteria</taxon>
        <taxon>Pseudomonadati</taxon>
        <taxon>Myxococcota</taxon>
        <taxon>Myxococcia</taxon>
        <taxon>Myxococcales</taxon>
        <taxon>Cystobacterineae</taxon>
        <taxon>Archangiaceae</taxon>
        <taxon>Hyalangium</taxon>
    </lineage>
</organism>
<gene>
    <name evidence="2" type="ORF">SYV04_11155</name>
</gene>